<dbReference type="NCBIfam" id="NF000642">
    <property type="entry name" value="PRK00024.1"/>
    <property type="match status" value="1"/>
</dbReference>
<evidence type="ECO:0000256" key="4">
    <source>
        <dbReference type="ARBA" id="ARBA00022801"/>
    </source>
</evidence>
<organism evidence="9 10">
    <name type="scientific">Candidatus Onthousia faecipullorum</name>
    <dbReference type="NCBI Taxonomy" id="2840887"/>
    <lineage>
        <taxon>Bacteria</taxon>
        <taxon>Bacillati</taxon>
        <taxon>Bacillota</taxon>
        <taxon>Bacilli</taxon>
        <taxon>Candidatus Onthousia</taxon>
    </lineage>
</organism>
<dbReference type="EMBL" id="DVKQ01000058">
    <property type="protein sequence ID" value="HIT37702.1"/>
    <property type="molecule type" value="Genomic_DNA"/>
</dbReference>
<evidence type="ECO:0000256" key="1">
    <source>
        <dbReference type="ARBA" id="ARBA00010243"/>
    </source>
</evidence>
<evidence type="ECO:0000313" key="9">
    <source>
        <dbReference type="EMBL" id="HIT37702.1"/>
    </source>
</evidence>
<sequence length="225" mass="25667">MKIKEIPKSERPREKLIKKGANSLSSSELLAIILGEGVKNVNANELAFELLKEVRSMKNFVNLNYQELTKIKGIGPVKATKILAMVELGKRIFLESDKEKEKLTTAKDIYNYCKSFFYGLKQECFYGIYLDSKKKVLSSKLLFKGTMTKSNVHPREIFKEAYKVSASYIICVHNHPSGSVNPSPKDIEFTNYLIELGKIHGVLIYDHLIVSESKYFSFLENNLLD</sequence>
<dbReference type="Gene3D" id="1.10.150.20">
    <property type="entry name" value="5' to 3' exonuclease, C-terminal subdomain"/>
    <property type="match status" value="1"/>
</dbReference>
<dbReference type="PROSITE" id="PS50249">
    <property type="entry name" value="MPN"/>
    <property type="match status" value="1"/>
</dbReference>
<comment type="caution">
    <text evidence="9">The sequence shown here is derived from an EMBL/GenBank/DDBJ whole genome shotgun (WGS) entry which is preliminary data.</text>
</comment>
<dbReference type="InterPro" id="IPR001405">
    <property type="entry name" value="UPF0758"/>
</dbReference>
<evidence type="ECO:0000256" key="6">
    <source>
        <dbReference type="ARBA" id="ARBA00023049"/>
    </source>
</evidence>
<dbReference type="GO" id="GO:0046872">
    <property type="term" value="F:metal ion binding"/>
    <property type="evidence" value="ECO:0007669"/>
    <property type="project" value="UniProtKB-KW"/>
</dbReference>
<dbReference type="InterPro" id="IPR037518">
    <property type="entry name" value="MPN"/>
</dbReference>
<dbReference type="PANTHER" id="PTHR30471:SF3">
    <property type="entry name" value="UPF0758 PROTEIN YEES-RELATED"/>
    <property type="match status" value="1"/>
</dbReference>
<dbReference type="InterPro" id="IPR046778">
    <property type="entry name" value="UPF0758_N"/>
</dbReference>
<reference evidence="9" key="1">
    <citation type="submission" date="2020-10" db="EMBL/GenBank/DDBJ databases">
        <authorList>
            <person name="Gilroy R."/>
        </authorList>
    </citation>
    <scope>NUCLEOTIDE SEQUENCE</scope>
    <source>
        <strain evidence="9">CHK195-26880</strain>
    </source>
</reference>
<dbReference type="InterPro" id="IPR020891">
    <property type="entry name" value="UPF0758_CS"/>
</dbReference>
<dbReference type="Proteomes" id="UP000886833">
    <property type="component" value="Unassembled WGS sequence"/>
</dbReference>
<keyword evidence="5" id="KW-0862">Zinc</keyword>
<dbReference type="GO" id="GO:0006508">
    <property type="term" value="P:proteolysis"/>
    <property type="evidence" value="ECO:0007669"/>
    <property type="project" value="UniProtKB-KW"/>
</dbReference>
<dbReference type="Pfam" id="PF04002">
    <property type="entry name" value="RadC"/>
    <property type="match status" value="1"/>
</dbReference>
<evidence type="ECO:0000256" key="2">
    <source>
        <dbReference type="ARBA" id="ARBA00022670"/>
    </source>
</evidence>
<gene>
    <name evidence="9" type="primary">radC</name>
    <name evidence="9" type="ORF">IAB59_04400</name>
</gene>
<dbReference type="CDD" id="cd08071">
    <property type="entry name" value="MPN_DUF2466"/>
    <property type="match status" value="1"/>
</dbReference>
<dbReference type="Gene3D" id="3.40.140.10">
    <property type="entry name" value="Cytidine Deaminase, domain 2"/>
    <property type="match status" value="1"/>
</dbReference>
<evidence type="ECO:0000256" key="5">
    <source>
        <dbReference type="ARBA" id="ARBA00022833"/>
    </source>
</evidence>
<keyword evidence="6" id="KW-0482">Metalloprotease</keyword>
<dbReference type="SUPFAM" id="SSF47781">
    <property type="entry name" value="RuvA domain 2-like"/>
    <property type="match status" value="1"/>
</dbReference>
<comment type="similarity">
    <text evidence="1 7">Belongs to the UPF0758 family.</text>
</comment>
<protein>
    <submittedName>
        <fullName evidence="9">DNA repair protein RadC</fullName>
    </submittedName>
</protein>
<evidence type="ECO:0000256" key="3">
    <source>
        <dbReference type="ARBA" id="ARBA00022723"/>
    </source>
</evidence>
<dbReference type="AlphaFoldDB" id="A0A9D1GBX7"/>
<dbReference type="PANTHER" id="PTHR30471">
    <property type="entry name" value="DNA REPAIR PROTEIN RADC"/>
    <property type="match status" value="1"/>
</dbReference>
<evidence type="ECO:0000256" key="7">
    <source>
        <dbReference type="RuleBase" id="RU003797"/>
    </source>
</evidence>
<evidence type="ECO:0000313" key="10">
    <source>
        <dbReference type="Proteomes" id="UP000886833"/>
    </source>
</evidence>
<keyword evidence="3" id="KW-0479">Metal-binding</keyword>
<proteinExistence type="inferred from homology"/>
<keyword evidence="2" id="KW-0645">Protease</keyword>
<dbReference type="Pfam" id="PF20582">
    <property type="entry name" value="UPF0758_N"/>
    <property type="match status" value="1"/>
</dbReference>
<feature type="domain" description="MPN" evidence="8">
    <location>
        <begin position="102"/>
        <end position="224"/>
    </location>
</feature>
<keyword evidence="4" id="KW-0378">Hydrolase</keyword>
<dbReference type="InterPro" id="IPR010994">
    <property type="entry name" value="RuvA_2-like"/>
</dbReference>
<dbReference type="SUPFAM" id="SSF102712">
    <property type="entry name" value="JAB1/MPN domain"/>
    <property type="match status" value="1"/>
</dbReference>
<dbReference type="InterPro" id="IPR025657">
    <property type="entry name" value="RadC_JAB"/>
</dbReference>
<dbReference type="GO" id="GO:0008237">
    <property type="term" value="F:metallopeptidase activity"/>
    <property type="evidence" value="ECO:0007669"/>
    <property type="project" value="UniProtKB-KW"/>
</dbReference>
<accession>A0A9D1GBX7</accession>
<name>A0A9D1GBX7_9FIRM</name>
<dbReference type="PROSITE" id="PS01302">
    <property type="entry name" value="UPF0758"/>
    <property type="match status" value="1"/>
</dbReference>
<evidence type="ECO:0000259" key="8">
    <source>
        <dbReference type="PROSITE" id="PS50249"/>
    </source>
</evidence>
<dbReference type="NCBIfam" id="TIGR00608">
    <property type="entry name" value="radc"/>
    <property type="match status" value="1"/>
</dbReference>
<reference evidence="9" key="2">
    <citation type="journal article" date="2021" name="PeerJ">
        <title>Extensive microbial diversity within the chicken gut microbiome revealed by metagenomics and culture.</title>
        <authorList>
            <person name="Gilroy R."/>
            <person name="Ravi A."/>
            <person name="Getino M."/>
            <person name="Pursley I."/>
            <person name="Horton D.L."/>
            <person name="Alikhan N.F."/>
            <person name="Baker D."/>
            <person name="Gharbi K."/>
            <person name="Hall N."/>
            <person name="Watson M."/>
            <person name="Adriaenssens E.M."/>
            <person name="Foster-Nyarko E."/>
            <person name="Jarju S."/>
            <person name="Secka A."/>
            <person name="Antonio M."/>
            <person name="Oren A."/>
            <person name="Chaudhuri R.R."/>
            <person name="La Ragione R."/>
            <person name="Hildebrand F."/>
            <person name="Pallen M.J."/>
        </authorList>
    </citation>
    <scope>NUCLEOTIDE SEQUENCE</scope>
    <source>
        <strain evidence="9">CHK195-26880</strain>
    </source>
</reference>